<proteinExistence type="predicted"/>
<evidence type="ECO:0000313" key="3">
    <source>
        <dbReference type="Proteomes" id="UP000037773"/>
    </source>
</evidence>
<dbReference type="Proteomes" id="UP000037773">
    <property type="component" value="Unassembled WGS sequence"/>
</dbReference>
<protein>
    <submittedName>
        <fullName evidence="2">ATPase</fullName>
    </submittedName>
</protein>
<dbReference type="SUPFAM" id="SSF52540">
    <property type="entry name" value="P-loop containing nucleoside triphosphate hydrolases"/>
    <property type="match status" value="1"/>
</dbReference>
<dbReference type="AlphaFoldDB" id="A0A0M8QM23"/>
<evidence type="ECO:0000259" key="1">
    <source>
        <dbReference type="Pfam" id="PF13521"/>
    </source>
</evidence>
<dbReference type="Pfam" id="PF13521">
    <property type="entry name" value="AAA_28"/>
    <property type="match status" value="1"/>
</dbReference>
<name>A0A0M8QM23_9ACTN</name>
<reference evidence="2 3" key="1">
    <citation type="submission" date="2015-07" db="EMBL/GenBank/DDBJ databases">
        <authorList>
            <person name="Noorani M."/>
        </authorList>
    </citation>
    <scope>NUCLEOTIDE SEQUENCE [LARGE SCALE GENOMIC DNA]</scope>
    <source>
        <strain evidence="2 3">NRRL B-24567</strain>
    </source>
</reference>
<sequence>MRRYVLTGTPGAGKTSILRCLSELGYGVVEEAATAVIARTQALGEDQPWTRASFIDEIVALQRERQLAATGSIQVFDRSPVCTHALTTYLGWPVSPALAAELERITSEGVYEKQVLFVRNLGFCEPTAARRISFQESLAFEKIHEESYRAFGYELIEIPADDLAHRVATVSSAIAHALPQAPAR</sequence>
<accession>A0A0M8QM23</accession>
<feature type="domain" description="NadR/Ttd14 AAA" evidence="1">
    <location>
        <begin position="3"/>
        <end position="166"/>
    </location>
</feature>
<organism evidence="2 3">
    <name type="scientific">Streptomyces caelestis</name>
    <dbReference type="NCBI Taxonomy" id="36816"/>
    <lineage>
        <taxon>Bacteria</taxon>
        <taxon>Bacillati</taxon>
        <taxon>Actinomycetota</taxon>
        <taxon>Actinomycetes</taxon>
        <taxon>Kitasatosporales</taxon>
        <taxon>Streptomycetaceae</taxon>
        <taxon>Streptomyces</taxon>
    </lineage>
</organism>
<dbReference type="InterPro" id="IPR027417">
    <property type="entry name" value="P-loop_NTPase"/>
</dbReference>
<dbReference type="PATRIC" id="fig|36816.3.peg.5574"/>
<keyword evidence="3" id="KW-1185">Reference proteome</keyword>
<dbReference type="EMBL" id="LGCN01000215">
    <property type="protein sequence ID" value="KOT34858.1"/>
    <property type="molecule type" value="Genomic_DNA"/>
</dbReference>
<evidence type="ECO:0000313" key="2">
    <source>
        <dbReference type="EMBL" id="KOT34858.1"/>
    </source>
</evidence>
<comment type="caution">
    <text evidence="2">The sequence shown here is derived from an EMBL/GenBank/DDBJ whole genome shotgun (WGS) entry which is preliminary data.</text>
</comment>
<dbReference type="Gene3D" id="3.40.50.300">
    <property type="entry name" value="P-loop containing nucleotide triphosphate hydrolases"/>
    <property type="match status" value="1"/>
</dbReference>
<dbReference type="InterPro" id="IPR038727">
    <property type="entry name" value="NadR/Ttd14_AAA_dom"/>
</dbReference>
<dbReference type="RefSeq" id="WP_030834455.1">
    <property type="nucleotide sequence ID" value="NZ_LGCN01000215.1"/>
</dbReference>
<gene>
    <name evidence="2" type="ORF">ADK41_25800</name>
</gene>